<dbReference type="OrthoDB" id="3358048at2759"/>
<dbReference type="EMBL" id="GL945435">
    <property type="protein sequence ID" value="EGO23796.1"/>
    <property type="molecule type" value="Genomic_DNA"/>
</dbReference>
<dbReference type="Proteomes" id="UP000008064">
    <property type="component" value="Unassembled WGS sequence"/>
</dbReference>
<gene>
    <name evidence="2" type="ORF">SERLADRAFT_470148</name>
</gene>
<name>F8NYX5_SERL9</name>
<organism>
    <name type="scientific">Serpula lacrymans var. lacrymans (strain S7.9)</name>
    <name type="common">Dry rot fungus</name>
    <dbReference type="NCBI Taxonomy" id="578457"/>
    <lineage>
        <taxon>Eukaryota</taxon>
        <taxon>Fungi</taxon>
        <taxon>Dikarya</taxon>
        <taxon>Basidiomycota</taxon>
        <taxon>Agaricomycotina</taxon>
        <taxon>Agaricomycetes</taxon>
        <taxon>Agaricomycetidae</taxon>
        <taxon>Boletales</taxon>
        <taxon>Coniophorineae</taxon>
        <taxon>Serpulaceae</taxon>
        <taxon>Serpula</taxon>
    </lineage>
</organism>
<accession>F8NYX5</accession>
<dbReference type="HOGENOM" id="CLU_097226_0_0_1"/>
<keyword evidence="1" id="KW-1133">Transmembrane helix</keyword>
<dbReference type="KEGG" id="sla:SERLADRAFT_470148"/>
<reference evidence="2" key="1">
    <citation type="submission" date="2011-04" db="EMBL/GenBank/DDBJ databases">
        <title>Evolution of plant cell wall degrading machinery underlies the functional diversity of forest fungi.</title>
        <authorList>
            <consortium name="US DOE Joint Genome Institute (JGI-PGF)"/>
            <person name="Eastwood D.C."/>
            <person name="Floudas D."/>
            <person name="Binder M."/>
            <person name="Majcherczyk A."/>
            <person name="Schneider P."/>
            <person name="Aerts A."/>
            <person name="Asiegbu F.O."/>
            <person name="Baker S.E."/>
            <person name="Barry K."/>
            <person name="Bendiksby M."/>
            <person name="Blumentritt M."/>
            <person name="Coutinho P.M."/>
            <person name="Cullen D."/>
            <person name="Cullen D."/>
            <person name="Gathman A."/>
            <person name="Goodell B."/>
            <person name="Henrissat B."/>
            <person name="Ihrmark K."/>
            <person name="Kauserud H."/>
            <person name="Kohler A."/>
            <person name="LaButti K."/>
            <person name="Lapidus A."/>
            <person name="Lavin J.L."/>
            <person name="Lee Y.-H."/>
            <person name="Lindquist E."/>
            <person name="Lilly W."/>
            <person name="Lucas S."/>
            <person name="Morin E."/>
            <person name="Murat C."/>
            <person name="Oguiza J.A."/>
            <person name="Park J."/>
            <person name="Pisabarro A.G."/>
            <person name="Riley R."/>
            <person name="Rosling A."/>
            <person name="Salamov A."/>
            <person name="Schmidt O."/>
            <person name="Schmutz J."/>
            <person name="Skrede I."/>
            <person name="Stenlid J."/>
            <person name="Wiebenga A."/>
            <person name="Xie X."/>
            <person name="Kues U."/>
            <person name="Hibbett D.S."/>
            <person name="Hoffmeister D."/>
            <person name="Hogberg N."/>
            <person name="Martin F."/>
            <person name="Grigoriev I.V."/>
            <person name="Watkinson S.C."/>
        </authorList>
    </citation>
    <scope>NUCLEOTIDE SEQUENCE</scope>
    <source>
        <strain evidence="2">S7.9</strain>
    </source>
</reference>
<feature type="transmembrane region" description="Helical" evidence="1">
    <location>
        <begin position="54"/>
        <end position="73"/>
    </location>
</feature>
<keyword evidence="1" id="KW-0812">Transmembrane</keyword>
<feature type="transmembrane region" description="Helical" evidence="1">
    <location>
        <begin position="93"/>
        <end position="115"/>
    </location>
</feature>
<dbReference type="AlphaFoldDB" id="F8NYX5"/>
<protein>
    <submittedName>
        <fullName evidence="2">Uncharacterized protein</fullName>
    </submittedName>
</protein>
<sequence>MERMSELRKRIPFKMASDSTSESDERVILDEQEQEEVIQRLKDENSTWNQRHRILLQAMLGLSCLLEIIYLINPESNPISSAIPSTSSEQDHPLPFTSLLTVLALLLHLNLALLISPSKTISDAAPFLPISFFYVFICSAVPPFLCILTGRTWQMTVWWSVTGTMSWVVYSVRRMIDQADESLVALEKMKYASAGA</sequence>
<keyword evidence="1" id="KW-0472">Membrane</keyword>
<evidence type="ECO:0000313" key="2">
    <source>
        <dbReference type="EMBL" id="EGO23796.1"/>
    </source>
</evidence>
<feature type="transmembrane region" description="Helical" evidence="1">
    <location>
        <begin position="127"/>
        <end position="150"/>
    </location>
</feature>
<dbReference type="GeneID" id="18819715"/>
<evidence type="ECO:0000256" key="1">
    <source>
        <dbReference type="SAM" id="Phobius"/>
    </source>
</evidence>
<dbReference type="RefSeq" id="XP_007319558.1">
    <property type="nucleotide sequence ID" value="XM_007319496.1"/>
</dbReference>
<feature type="transmembrane region" description="Helical" evidence="1">
    <location>
        <begin position="156"/>
        <end position="172"/>
    </location>
</feature>
<proteinExistence type="predicted"/>